<dbReference type="InterPro" id="IPR036206">
    <property type="entry name" value="ThiamineP_synth_sf"/>
</dbReference>
<dbReference type="RefSeq" id="WP_024361656.1">
    <property type="nucleotide sequence ID" value="NZ_BJNS01000010.1"/>
</dbReference>
<evidence type="ECO:0000313" key="5">
    <source>
        <dbReference type="EMBL" id="SUV17258.1"/>
    </source>
</evidence>
<dbReference type="InterPro" id="IPR013785">
    <property type="entry name" value="Aldolase_TIM"/>
</dbReference>
<reference evidence="4 6" key="1">
    <citation type="submission" date="2017-03" db="EMBL/GenBank/DDBJ databases">
        <title>The whole genome sequencing and assembly of Lysinibacillus sphaericus DSM 28T strain.</title>
        <authorList>
            <person name="Lee Y.-J."/>
            <person name="Yi H."/>
            <person name="Bahn Y.-S."/>
            <person name="Kim J.F."/>
            <person name="Lee D.-W."/>
        </authorList>
    </citation>
    <scope>NUCLEOTIDE SEQUENCE [LARGE SCALE GENOMIC DNA]</scope>
    <source>
        <strain evidence="4 6">DSM 28</strain>
    </source>
</reference>
<dbReference type="Pfam" id="PF02581">
    <property type="entry name" value="TMP-TENI"/>
    <property type="match status" value="1"/>
</dbReference>
<dbReference type="SUPFAM" id="SSF51391">
    <property type="entry name" value="Thiamin phosphate synthase"/>
    <property type="match status" value="1"/>
</dbReference>
<dbReference type="AlphaFoldDB" id="A0A2S0K0H9"/>
<dbReference type="Proteomes" id="UP000238825">
    <property type="component" value="Chromosome"/>
</dbReference>
<dbReference type="EMBL" id="UFSZ01000001">
    <property type="protein sequence ID" value="SUV17258.1"/>
    <property type="molecule type" value="Genomic_DNA"/>
</dbReference>
<evidence type="ECO:0000256" key="2">
    <source>
        <dbReference type="ARBA" id="ARBA00022977"/>
    </source>
</evidence>
<evidence type="ECO:0000313" key="7">
    <source>
        <dbReference type="Proteomes" id="UP000255295"/>
    </source>
</evidence>
<dbReference type="CDD" id="cd00564">
    <property type="entry name" value="TMP_TenI"/>
    <property type="match status" value="1"/>
</dbReference>
<dbReference type="Gene3D" id="3.20.20.70">
    <property type="entry name" value="Aldolase class I"/>
    <property type="match status" value="1"/>
</dbReference>
<dbReference type="GO" id="GO:0005737">
    <property type="term" value="C:cytoplasm"/>
    <property type="evidence" value="ECO:0007669"/>
    <property type="project" value="TreeGrafter"/>
</dbReference>
<protein>
    <submittedName>
        <fullName evidence="4">Thiamine phosphate synthase</fullName>
    </submittedName>
    <submittedName>
        <fullName evidence="5">Transcriptional regulator TenI</fullName>
    </submittedName>
</protein>
<feature type="domain" description="Thiamine phosphate synthase/TenI" evidence="3">
    <location>
        <begin position="8"/>
        <end position="180"/>
    </location>
</feature>
<organism evidence="4 6">
    <name type="scientific">Lysinibacillus sphaericus</name>
    <name type="common">Bacillus sphaericus</name>
    <dbReference type="NCBI Taxonomy" id="1421"/>
    <lineage>
        <taxon>Bacteria</taxon>
        <taxon>Bacillati</taxon>
        <taxon>Bacillota</taxon>
        <taxon>Bacilli</taxon>
        <taxon>Bacillales</taxon>
        <taxon>Bacillaceae</taxon>
        <taxon>Lysinibacillus</taxon>
    </lineage>
</organism>
<dbReference type="PANTHER" id="PTHR20857:SF22">
    <property type="entry name" value="THIAZOLE TAUTOMERASE"/>
    <property type="match status" value="1"/>
</dbReference>
<dbReference type="GeneID" id="48276890"/>
<evidence type="ECO:0000313" key="4">
    <source>
        <dbReference type="EMBL" id="AVK96903.1"/>
    </source>
</evidence>
<evidence type="ECO:0000313" key="6">
    <source>
        <dbReference type="Proteomes" id="UP000238825"/>
    </source>
</evidence>
<dbReference type="InterPro" id="IPR022998">
    <property type="entry name" value="ThiamineP_synth_TenI"/>
</dbReference>
<gene>
    <name evidence="5" type="primary">tenI</name>
    <name evidence="4" type="ORF">LS41612_11840</name>
    <name evidence="5" type="ORF">NCTC10338_02351</name>
</gene>
<dbReference type="PANTHER" id="PTHR20857">
    <property type="entry name" value="THIAMINE-PHOSPHATE PYROPHOSPHORYLASE"/>
    <property type="match status" value="1"/>
</dbReference>
<dbReference type="GO" id="GO:0009228">
    <property type="term" value="P:thiamine biosynthetic process"/>
    <property type="evidence" value="ECO:0007669"/>
    <property type="project" value="UniProtKB-KW"/>
</dbReference>
<reference evidence="5 7" key="2">
    <citation type="submission" date="2018-06" db="EMBL/GenBank/DDBJ databases">
        <authorList>
            <consortium name="Pathogen Informatics"/>
            <person name="Doyle S."/>
        </authorList>
    </citation>
    <scope>NUCLEOTIDE SEQUENCE [LARGE SCALE GENOMIC DNA]</scope>
    <source>
        <strain evidence="5 7">NCTC10338</strain>
    </source>
</reference>
<dbReference type="GO" id="GO:0004789">
    <property type="term" value="F:thiamine-phosphate diphosphorylase activity"/>
    <property type="evidence" value="ECO:0007669"/>
    <property type="project" value="TreeGrafter"/>
</dbReference>
<keyword evidence="2" id="KW-0784">Thiamine biosynthesis</keyword>
<proteinExistence type="predicted"/>
<sequence length="206" mass="22960">MNKKIALHIITDGQHSLHEVVHFVTKFEPYISYLHIREPSCTASELFDCIRKLKYAGFPLQKIVINDRIDVALAADVSHVQIGYRSIPVAIASEKFSNLKIGASIHSLEEATNTKADWLLYGHIFDTESKKGIACRGTKLLQQLVSNVSIPVIAIGGITPQNTKEVCASGVSGIAVMSGIWQANDPIEKVKEYARQLKEWEDEKFR</sequence>
<evidence type="ECO:0000259" key="3">
    <source>
        <dbReference type="Pfam" id="PF02581"/>
    </source>
</evidence>
<dbReference type="Proteomes" id="UP000255295">
    <property type="component" value="Unassembled WGS sequence"/>
</dbReference>
<dbReference type="EMBL" id="CP019980">
    <property type="protein sequence ID" value="AVK96903.1"/>
    <property type="molecule type" value="Genomic_DNA"/>
</dbReference>
<comment type="pathway">
    <text evidence="1">Cofactor biosynthesis; thiamine diphosphate biosynthesis.</text>
</comment>
<accession>A0A2S0K0H9</accession>
<name>A0A2S0K0H9_LYSSH</name>
<evidence type="ECO:0000256" key="1">
    <source>
        <dbReference type="ARBA" id="ARBA00004948"/>
    </source>
</evidence>